<dbReference type="EMBL" id="UINC01125604">
    <property type="protein sequence ID" value="SVD03548.1"/>
    <property type="molecule type" value="Genomic_DNA"/>
</dbReference>
<sequence>MELRKISDGSLVAVNDNWRSDQEQAIMDTSIPPGDDAESAIIANLSEEGFYSVVVRGVGDTTGFANVELYEFVDPAEPVSGKLTNLSTRALVQTGDNILIASFQVTGDAPQRVYSRAIGPGLAGAGISGFLVNPIMELRKVPENTLLRENDSWKSDQQSLIESTTIQPGDDIEAALVATVEQNSLYSIVVRGVNDGEGFANVEVYNFPE</sequence>
<dbReference type="AlphaFoldDB" id="A0A382S338"/>
<gene>
    <name evidence="1" type="ORF">METZ01_LOCUS356402</name>
</gene>
<accession>A0A382S338</accession>
<organism evidence="1">
    <name type="scientific">marine metagenome</name>
    <dbReference type="NCBI Taxonomy" id="408172"/>
    <lineage>
        <taxon>unclassified sequences</taxon>
        <taxon>metagenomes</taxon>
        <taxon>ecological metagenomes</taxon>
    </lineage>
</organism>
<name>A0A382S338_9ZZZZ</name>
<reference evidence="1" key="1">
    <citation type="submission" date="2018-05" db="EMBL/GenBank/DDBJ databases">
        <authorList>
            <person name="Lanie J.A."/>
            <person name="Ng W.-L."/>
            <person name="Kazmierczak K.M."/>
            <person name="Andrzejewski T.M."/>
            <person name="Davidsen T.M."/>
            <person name="Wayne K.J."/>
            <person name="Tettelin H."/>
            <person name="Glass J.I."/>
            <person name="Rusch D."/>
            <person name="Podicherti R."/>
            <person name="Tsui H.-C.T."/>
            <person name="Winkler M.E."/>
        </authorList>
    </citation>
    <scope>NUCLEOTIDE SEQUENCE</scope>
</reference>
<evidence type="ECO:0000313" key="1">
    <source>
        <dbReference type="EMBL" id="SVD03548.1"/>
    </source>
</evidence>
<protein>
    <submittedName>
        <fullName evidence="1">Uncharacterized protein</fullName>
    </submittedName>
</protein>
<proteinExistence type="predicted"/>